<gene>
    <name evidence="1" type="ORF">M8542_28210</name>
</gene>
<evidence type="ECO:0000313" key="1">
    <source>
        <dbReference type="EMBL" id="MCR6486717.1"/>
    </source>
</evidence>
<organism evidence="1 2">
    <name type="scientific">Amycolatopsis iheyensis</name>
    <dbReference type="NCBI Taxonomy" id="2945988"/>
    <lineage>
        <taxon>Bacteria</taxon>
        <taxon>Bacillati</taxon>
        <taxon>Actinomycetota</taxon>
        <taxon>Actinomycetes</taxon>
        <taxon>Pseudonocardiales</taxon>
        <taxon>Pseudonocardiaceae</taxon>
        <taxon>Amycolatopsis</taxon>
    </lineage>
</organism>
<keyword evidence="2" id="KW-1185">Reference proteome</keyword>
<dbReference type="Proteomes" id="UP001144096">
    <property type="component" value="Unassembled WGS sequence"/>
</dbReference>
<evidence type="ECO:0000313" key="2">
    <source>
        <dbReference type="Proteomes" id="UP001144096"/>
    </source>
</evidence>
<dbReference type="EMBL" id="JAMXQV010000016">
    <property type="protein sequence ID" value="MCR6486717.1"/>
    <property type="molecule type" value="Genomic_DNA"/>
</dbReference>
<proteinExistence type="predicted"/>
<dbReference type="RefSeq" id="WP_257923292.1">
    <property type="nucleotide sequence ID" value="NZ_JAMXQV010000016.1"/>
</dbReference>
<accession>A0A9X2NFB1</accession>
<name>A0A9X2NFB1_9PSEU</name>
<reference evidence="1" key="1">
    <citation type="submission" date="2022-06" db="EMBL/GenBank/DDBJ databases">
        <title>Amycolatopsis iheyaensis sp. nov., a new species of the genus Amycolatopsis isolated from soil in Iheya island, Japan.</title>
        <authorList>
            <person name="Ngamcharungchit C."/>
            <person name="Kanto H."/>
            <person name="Take A."/>
            <person name="Intra B."/>
            <person name="Matsumoto A."/>
            <person name="Panbangred W."/>
            <person name="Inahashi Y."/>
        </authorList>
    </citation>
    <scope>NUCLEOTIDE SEQUENCE</scope>
    <source>
        <strain evidence="1">OK19-0408</strain>
    </source>
</reference>
<protein>
    <submittedName>
        <fullName evidence="1">Uncharacterized protein</fullName>
    </submittedName>
</protein>
<sequence length="120" mass="12851">MTATTCPAAPARLRSLPVLLATEDDAEDMGLLAPDDRLTCHVHGRWIHQCVASPAHVSPVTRHRWCRGCRTELSVAVDELTGTVLMTCPRCGHGGSAATARLTEACRASLAAERDIRHAA</sequence>
<dbReference type="AlphaFoldDB" id="A0A9X2NFB1"/>
<comment type="caution">
    <text evidence="1">The sequence shown here is derived from an EMBL/GenBank/DDBJ whole genome shotgun (WGS) entry which is preliminary data.</text>
</comment>